<reference evidence="1 2" key="1">
    <citation type="submission" date="2016-10" db="EMBL/GenBank/DDBJ databases">
        <title>Updated version of Genome Assembly of Janthinobacterium lividum ERGS5:01.</title>
        <authorList>
            <person name="Kumar R."/>
            <person name="Acharya V."/>
            <person name="Singh D."/>
        </authorList>
    </citation>
    <scope>NUCLEOTIDE SEQUENCE [LARGE SCALE GENOMIC DNA]</scope>
    <source>
        <strain evidence="1 2">ERGS5:01</strain>
    </source>
</reference>
<sequence length="135" mass="15693">MDDRSILKAQEPLLVALEKVSSRLSAIALLGLAEEFYEKETRIELYRKYQELRNTCRQKYEEMAAFGLQSDGMSQEDADNASSKANEAERRAEFTRLKDIKVVADNELRDFENEHRILVRLLETKGELCKGKYDR</sequence>
<evidence type="ECO:0000313" key="1">
    <source>
        <dbReference type="EMBL" id="OFJ49521.1"/>
    </source>
</evidence>
<proteinExistence type="predicted"/>
<gene>
    <name evidence="1" type="ORF">BA896_012180</name>
</gene>
<dbReference type="AlphaFoldDB" id="A0A1E8PTP1"/>
<comment type="caution">
    <text evidence="1">The sequence shown here is derived from an EMBL/GenBank/DDBJ whole genome shotgun (WGS) entry which is preliminary data.</text>
</comment>
<accession>A0A1E8PTP1</accession>
<evidence type="ECO:0000313" key="2">
    <source>
        <dbReference type="Proteomes" id="UP000092634"/>
    </source>
</evidence>
<name>A0A1E8PTP1_9BURK</name>
<dbReference type="Proteomes" id="UP000092634">
    <property type="component" value="Unassembled WGS sequence"/>
</dbReference>
<protein>
    <submittedName>
        <fullName evidence="1">Uncharacterized protein</fullName>
    </submittedName>
</protein>
<organism evidence="1 2">
    <name type="scientific">Janthinobacterium lividum</name>
    <dbReference type="NCBI Taxonomy" id="29581"/>
    <lineage>
        <taxon>Bacteria</taxon>
        <taxon>Pseudomonadati</taxon>
        <taxon>Pseudomonadota</taxon>
        <taxon>Betaproteobacteria</taxon>
        <taxon>Burkholderiales</taxon>
        <taxon>Oxalobacteraceae</taxon>
        <taxon>Janthinobacterium</taxon>
    </lineage>
</organism>
<dbReference type="EMBL" id="MAQB02000001">
    <property type="protein sequence ID" value="OFJ49521.1"/>
    <property type="molecule type" value="Genomic_DNA"/>
</dbReference>